<proteinExistence type="predicted"/>
<dbReference type="Proteomes" id="UP000050863">
    <property type="component" value="Unassembled WGS sequence"/>
</dbReference>
<organism evidence="1 2">
    <name type="scientific">Bradyrhizobium jicamae</name>
    <dbReference type="NCBI Taxonomy" id="280332"/>
    <lineage>
        <taxon>Bacteria</taxon>
        <taxon>Pseudomonadati</taxon>
        <taxon>Pseudomonadota</taxon>
        <taxon>Alphaproteobacteria</taxon>
        <taxon>Hyphomicrobiales</taxon>
        <taxon>Nitrobacteraceae</taxon>
        <taxon>Bradyrhizobium</taxon>
    </lineage>
</organism>
<dbReference type="GO" id="GO:0030973">
    <property type="term" value="F:molybdate ion binding"/>
    <property type="evidence" value="ECO:0007669"/>
    <property type="project" value="TreeGrafter"/>
</dbReference>
<evidence type="ECO:0000313" key="1">
    <source>
        <dbReference type="EMBL" id="KRQ94817.1"/>
    </source>
</evidence>
<dbReference type="Pfam" id="PF13531">
    <property type="entry name" value="SBP_bac_11"/>
    <property type="match status" value="1"/>
</dbReference>
<evidence type="ECO:0000313" key="2">
    <source>
        <dbReference type="Proteomes" id="UP000050863"/>
    </source>
</evidence>
<accession>A0A0R3KGI3</accession>
<comment type="caution">
    <text evidence="1">The sequence shown here is derived from an EMBL/GenBank/DDBJ whole genome shotgun (WGS) entry which is preliminary data.</text>
</comment>
<dbReference type="PANTHER" id="PTHR30632:SF11">
    <property type="entry name" value="BLR4797 PROTEIN"/>
    <property type="match status" value="1"/>
</dbReference>
<name>A0A0R3KGI3_9BRAD</name>
<gene>
    <name evidence="1" type="ORF">CQ12_04670</name>
</gene>
<keyword evidence="2" id="KW-1185">Reference proteome</keyword>
<protein>
    <submittedName>
        <fullName evidence="1">Molybdate ABC transporter substrate-binding protein</fullName>
    </submittedName>
</protein>
<dbReference type="EMBL" id="LLXZ01000215">
    <property type="protein sequence ID" value="KRQ94817.1"/>
    <property type="molecule type" value="Genomic_DNA"/>
</dbReference>
<dbReference type="OrthoDB" id="7255945at2"/>
<dbReference type="InterPro" id="IPR050682">
    <property type="entry name" value="ModA/WtpA"/>
</dbReference>
<sequence length="232" mass="23703">MNSLNILSGGAAQGLVGSLTQAFKAQTGFDIAGEFGAVGLMADKLRKGASADIVILTAALLARLAEEKLVVAASIADVGLVETALAVRAGDPPVTVRDAVGLREAILASDAVFVPDTKASTAGIHVANVLQQLGISDQAADRLRIFPNGATAMRELAASDARRPIGCTQSTEIISTKGVTLSGSLPPGCELATMYTAGITTAAAHPQQAQELIGLLTGADQREQRKRAGFVS</sequence>
<dbReference type="RefSeq" id="WP_057840289.1">
    <property type="nucleotide sequence ID" value="NZ_LLXZ01000215.1"/>
</dbReference>
<dbReference type="PANTHER" id="PTHR30632">
    <property type="entry name" value="MOLYBDATE-BINDING PERIPLASMIC PROTEIN"/>
    <property type="match status" value="1"/>
</dbReference>
<dbReference type="STRING" id="280332.CQ12_04670"/>
<dbReference type="AlphaFoldDB" id="A0A0R3KGI3"/>
<dbReference type="SUPFAM" id="SSF53850">
    <property type="entry name" value="Periplasmic binding protein-like II"/>
    <property type="match status" value="1"/>
</dbReference>
<reference evidence="1 2" key="1">
    <citation type="submission" date="2014-03" db="EMBL/GenBank/DDBJ databases">
        <title>Bradyrhizobium valentinum sp. nov., isolated from effective nodules of Lupinus mariae-josephae, a lupine endemic of basic-lime soils in Eastern Spain.</title>
        <authorList>
            <person name="Duran D."/>
            <person name="Rey L."/>
            <person name="Navarro A."/>
            <person name="Busquets A."/>
            <person name="Imperial J."/>
            <person name="Ruiz-Argueso T."/>
        </authorList>
    </citation>
    <scope>NUCLEOTIDE SEQUENCE [LARGE SCALE GENOMIC DNA]</scope>
    <source>
        <strain evidence="1 2">PAC68</strain>
    </source>
</reference>
<dbReference type="GO" id="GO:0015689">
    <property type="term" value="P:molybdate ion transport"/>
    <property type="evidence" value="ECO:0007669"/>
    <property type="project" value="TreeGrafter"/>
</dbReference>
<dbReference type="Gene3D" id="3.40.190.10">
    <property type="entry name" value="Periplasmic binding protein-like II"/>
    <property type="match status" value="2"/>
</dbReference>